<evidence type="ECO:0000313" key="5">
    <source>
        <dbReference type="Proteomes" id="UP000245391"/>
    </source>
</evidence>
<dbReference type="Proteomes" id="UP000245391">
    <property type="component" value="Unassembled WGS sequence"/>
</dbReference>
<evidence type="ECO:0000256" key="2">
    <source>
        <dbReference type="PROSITE-ProRule" id="PRU00169"/>
    </source>
</evidence>
<dbReference type="AlphaFoldDB" id="A0A317EV67"/>
<dbReference type="RefSeq" id="WP_109931589.1">
    <property type="nucleotide sequence ID" value="NZ_QGNY01000007.1"/>
</dbReference>
<dbReference type="Pfam" id="PF00072">
    <property type="entry name" value="Response_reg"/>
    <property type="match status" value="1"/>
</dbReference>
<organism evidence="4 5">
    <name type="scientific">Pedobacter paludis</name>
    <dbReference type="NCBI Taxonomy" id="2203212"/>
    <lineage>
        <taxon>Bacteria</taxon>
        <taxon>Pseudomonadati</taxon>
        <taxon>Bacteroidota</taxon>
        <taxon>Sphingobacteriia</taxon>
        <taxon>Sphingobacteriales</taxon>
        <taxon>Sphingobacteriaceae</taxon>
        <taxon>Pedobacter</taxon>
    </lineage>
</organism>
<name>A0A317EV67_9SPHI</name>
<dbReference type="PANTHER" id="PTHR44591:SF3">
    <property type="entry name" value="RESPONSE REGULATORY DOMAIN-CONTAINING PROTEIN"/>
    <property type="match status" value="1"/>
</dbReference>
<dbReference type="SMART" id="SM00448">
    <property type="entry name" value="REC"/>
    <property type="match status" value="1"/>
</dbReference>
<reference evidence="5" key="1">
    <citation type="submission" date="2018-05" db="EMBL/GenBank/DDBJ databases">
        <title>Pedobacter paludis sp. nov., isolated from wetland soil.</title>
        <authorList>
            <person name="Zhang Y."/>
        </authorList>
    </citation>
    <scope>NUCLEOTIDE SEQUENCE [LARGE SCALE GENOMIC DNA]</scope>
    <source>
        <strain evidence="5">R-8</strain>
    </source>
</reference>
<dbReference type="InterPro" id="IPR001789">
    <property type="entry name" value="Sig_transdc_resp-reg_receiver"/>
</dbReference>
<keyword evidence="5" id="KW-1185">Reference proteome</keyword>
<dbReference type="InterPro" id="IPR011006">
    <property type="entry name" value="CheY-like_superfamily"/>
</dbReference>
<accession>A0A317EV67</accession>
<dbReference type="PROSITE" id="PS50110">
    <property type="entry name" value="RESPONSE_REGULATORY"/>
    <property type="match status" value="1"/>
</dbReference>
<feature type="modified residue" description="4-aspartylphosphate" evidence="2">
    <location>
        <position position="54"/>
    </location>
</feature>
<feature type="domain" description="Response regulatory" evidence="3">
    <location>
        <begin position="5"/>
        <end position="118"/>
    </location>
</feature>
<proteinExistence type="predicted"/>
<dbReference type="SUPFAM" id="SSF52172">
    <property type="entry name" value="CheY-like"/>
    <property type="match status" value="1"/>
</dbReference>
<dbReference type="GO" id="GO:0000160">
    <property type="term" value="P:phosphorelay signal transduction system"/>
    <property type="evidence" value="ECO:0007669"/>
    <property type="project" value="InterPro"/>
</dbReference>
<dbReference type="InterPro" id="IPR050595">
    <property type="entry name" value="Bact_response_regulator"/>
</dbReference>
<evidence type="ECO:0000313" key="4">
    <source>
        <dbReference type="EMBL" id="PWS30365.1"/>
    </source>
</evidence>
<dbReference type="EMBL" id="QGNY01000007">
    <property type="protein sequence ID" value="PWS30365.1"/>
    <property type="molecule type" value="Genomic_DNA"/>
</dbReference>
<dbReference type="PANTHER" id="PTHR44591">
    <property type="entry name" value="STRESS RESPONSE REGULATOR PROTEIN 1"/>
    <property type="match status" value="1"/>
</dbReference>
<sequence length="123" mass="14036">MMTKKILIIDDDNDLQEVFPLMFEGRNYELRAALNIENIEGIIADFKPDVILLDIWIDKVDGRVVCNYLKSHEATAEIPIILISAVLIDIDDVNCRPEAIIQKPFQIAEIIEIIEDLTQEANN</sequence>
<keyword evidence="1 2" id="KW-0597">Phosphoprotein</keyword>
<evidence type="ECO:0000259" key="3">
    <source>
        <dbReference type="PROSITE" id="PS50110"/>
    </source>
</evidence>
<comment type="caution">
    <text evidence="4">The sequence shown here is derived from an EMBL/GenBank/DDBJ whole genome shotgun (WGS) entry which is preliminary data.</text>
</comment>
<dbReference type="OrthoDB" id="677887at2"/>
<dbReference type="Gene3D" id="3.40.50.2300">
    <property type="match status" value="1"/>
</dbReference>
<gene>
    <name evidence="4" type="ORF">DF947_18225</name>
</gene>
<evidence type="ECO:0000256" key="1">
    <source>
        <dbReference type="ARBA" id="ARBA00022553"/>
    </source>
</evidence>
<protein>
    <recommendedName>
        <fullName evidence="3">Response regulatory domain-containing protein</fullName>
    </recommendedName>
</protein>